<keyword evidence="1" id="KW-0472">Membrane</keyword>
<evidence type="ECO:0000256" key="1">
    <source>
        <dbReference type="SAM" id="Phobius"/>
    </source>
</evidence>
<protein>
    <submittedName>
        <fullName evidence="2">Uncharacterized protein</fullName>
    </submittedName>
</protein>
<evidence type="ECO:0000313" key="2">
    <source>
        <dbReference type="EMBL" id="OGD64510.1"/>
    </source>
</evidence>
<keyword evidence="1" id="KW-1133">Transmembrane helix</keyword>
<dbReference type="AlphaFoldDB" id="A0A1F5EB43"/>
<accession>A0A1F5EB43</accession>
<sequence length="118" mass="13559">MSGRFWFYSGFLIVATGLLVWNSALKSRIAAEEVQITNASAQERIASLKEYATRQTNARKLVSLAKKLRFEDPAVLRPLIDRAYELNPNSRDITLLASYYRPELKERVKELDPLWNGQ</sequence>
<reference evidence="2 3" key="1">
    <citation type="journal article" date="2016" name="Nat. Commun.">
        <title>Thousands of microbial genomes shed light on interconnected biogeochemical processes in an aquifer system.</title>
        <authorList>
            <person name="Anantharaman K."/>
            <person name="Brown C.T."/>
            <person name="Hug L.A."/>
            <person name="Sharon I."/>
            <person name="Castelle C.J."/>
            <person name="Probst A.J."/>
            <person name="Thomas B.C."/>
            <person name="Singh A."/>
            <person name="Wilkins M.J."/>
            <person name="Karaoz U."/>
            <person name="Brodie E.L."/>
            <person name="Williams K.H."/>
            <person name="Hubbard S.S."/>
            <person name="Banfield J.F."/>
        </authorList>
    </citation>
    <scope>NUCLEOTIDE SEQUENCE [LARGE SCALE GENOMIC DNA]</scope>
</reference>
<dbReference type="Proteomes" id="UP000177481">
    <property type="component" value="Unassembled WGS sequence"/>
</dbReference>
<comment type="caution">
    <text evidence="2">The sequence shown here is derived from an EMBL/GenBank/DDBJ whole genome shotgun (WGS) entry which is preliminary data.</text>
</comment>
<name>A0A1F5EB43_9BACT</name>
<evidence type="ECO:0000313" key="3">
    <source>
        <dbReference type="Proteomes" id="UP000177481"/>
    </source>
</evidence>
<gene>
    <name evidence="2" type="ORF">A3A71_00415</name>
</gene>
<organism evidence="2 3">
    <name type="scientific">Candidatus Berkelbacteria bacterium RIFCSPLOWO2_01_FULL_50_28</name>
    <dbReference type="NCBI Taxonomy" id="1797471"/>
    <lineage>
        <taxon>Bacteria</taxon>
        <taxon>Candidatus Berkelbacteria</taxon>
    </lineage>
</organism>
<keyword evidence="1" id="KW-0812">Transmembrane</keyword>
<dbReference type="EMBL" id="MEZX01000002">
    <property type="protein sequence ID" value="OGD64510.1"/>
    <property type="molecule type" value="Genomic_DNA"/>
</dbReference>
<feature type="transmembrane region" description="Helical" evidence="1">
    <location>
        <begin position="6"/>
        <end position="25"/>
    </location>
</feature>
<proteinExistence type="predicted"/>